<gene>
    <name evidence="1" type="ORF">J1N35_026441</name>
</gene>
<dbReference type="EMBL" id="JAIQCV010000008">
    <property type="protein sequence ID" value="KAH1074113.1"/>
    <property type="molecule type" value="Genomic_DNA"/>
</dbReference>
<organism evidence="1 2">
    <name type="scientific">Gossypium stocksii</name>
    <dbReference type="NCBI Taxonomy" id="47602"/>
    <lineage>
        <taxon>Eukaryota</taxon>
        <taxon>Viridiplantae</taxon>
        <taxon>Streptophyta</taxon>
        <taxon>Embryophyta</taxon>
        <taxon>Tracheophyta</taxon>
        <taxon>Spermatophyta</taxon>
        <taxon>Magnoliopsida</taxon>
        <taxon>eudicotyledons</taxon>
        <taxon>Gunneridae</taxon>
        <taxon>Pentapetalae</taxon>
        <taxon>rosids</taxon>
        <taxon>malvids</taxon>
        <taxon>Malvales</taxon>
        <taxon>Malvaceae</taxon>
        <taxon>Malvoideae</taxon>
        <taxon>Gossypium</taxon>
    </lineage>
</organism>
<name>A0A9D3VAN3_9ROSI</name>
<evidence type="ECO:0000313" key="2">
    <source>
        <dbReference type="Proteomes" id="UP000828251"/>
    </source>
</evidence>
<protein>
    <submittedName>
        <fullName evidence="1">Uncharacterized protein</fullName>
    </submittedName>
</protein>
<reference evidence="1 2" key="1">
    <citation type="journal article" date="2021" name="Plant Biotechnol. J.">
        <title>Multi-omics assisted identification of the key and species-specific regulatory components of drought-tolerant mechanisms in Gossypium stocksii.</title>
        <authorList>
            <person name="Yu D."/>
            <person name="Ke L."/>
            <person name="Zhang D."/>
            <person name="Wu Y."/>
            <person name="Sun Y."/>
            <person name="Mei J."/>
            <person name="Sun J."/>
            <person name="Sun Y."/>
        </authorList>
    </citation>
    <scope>NUCLEOTIDE SEQUENCE [LARGE SCALE GENOMIC DNA]</scope>
    <source>
        <strain evidence="2">cv. E1</strain>
        <tissue evidence="1">Leaf</tissue>
    </source>
</reference>
<evidence type="ECO:0000313" key="1">
    <source>
        <dbReference type="EMBL" id="KAH1074113.1"/>
    </source>
</evidence>
<dbReference type="Proteomes" id="UP000828251">
    <property type="component" value="Unassembled WGS sequence"/>
</dbReference>
<keyword evidence="2" id="KW-1185">Reference proteome</keyword>
<accession>A0A9D3VAN3</accession>
<proteinExistence type="predicted"/>
<dbReference type="OrthoDB" id="186462at2759"/>
<comment type="caution">
    <text evidence="1">The sequence shown here is derived from an EMBL/GenBank/DDBJ whole genome shotgun (WGS) entry which is preliminary data.</text>
</comment>
<sequence>MGVFGIGGFEASIVFGCLNREFRDNFLHQSLFMPKGLPDGAELAYFVKGQNKRGGRVQLLEILLPLSEFDHGVKGHALHVGSFVAPNGLVMDKKLSSSSNRLSSLASVSSSSSLSLASIWRRVWHIL</sequence>
<dbReference type="AlphaFoldDB" id="A0A9D3VAN3"/>